<dbReference type="RefSeq" id="XP_028477624.1">
    <property type="nucleotide sequence ID" value="XM_028621172.1"/>
</dbReference>
<dbReference type="STRING" id="105984.A0A427XZ72"/>
<dbReference type="Proteomes" id="UP000279236">
    <property type="component" value="Unassembled WGS sequence"/>
</dbReference>
<dbReference type="InterPro" id="IPR016813">
    <property type="entry name" value="NADH_Ub_cplx-1_21kDa"/>
</dbReference>
<evidence type="ECO:0008006" key="4">
    <source>
        <dbReference type="Google" id="ProtNLM"/>
    </source>
</evidence>
<sequence length="197" mass="20579">MRAAAVLRNAAASAANAAKPKPMSADPTLYHLAPTGFWKKFRDAVVVNPEISSGLPLPDKHRYPQPGSRTERYATPATSASDVAFNSYSDRDTRRAYPKTSVVTQSELSALLLSSPATGAIEAGATAITAETAPALTAAIEKLPAGRAYLASGITTAASEGLPPLPPTARVGGKWIAKHGDEIPHAPDAYFPILGYN</sequence>
<evidence type="ECO:0000256" key="1">
    <source>
        <dbReference type="SAM" id="MobiDB-lite"/>
    </source>
</evidence>
<organism evidence="2 3">
    <name type="scientific">Apiotrichum porosum</name>
    <dbReference type="NCBI Taxonomy" id="105984"/>
    <lineage>
        <taxon>Eukaryota</taxon>
        <taxon>Fungi</taxon>
        <taxon>Dikarya</taxon>
        <taxon>Basidiomycota</taxon>
        <taxon>Agaricomycotina</taxon>
        <taxon>Tremellomycetes</taxon>
        <taxon>Trichosporonales</taxon>
        <taxon>Trichosporonaceae</taxon>
        <taxon>Apiotrichum</taxon>
    </lineage>
</organism>
<evidence type="ECO:0000313" key="3">
    <source>
        <dbReference type="Proteomes" id="UP000279236"/>
    </source>
</evidence>
<keyword evidence="3" id="KW-1185">Reference proteome</keyword>
<protein>
    <recommendedName>
        <fullName evidence="4">NADH-ubiquinone oxidoreductase 21.3 kDa subunit</fullName>
    </recommendedName>
</protein>
<dbReference type="PANTHER" id="PTHR37325">
    <property type="entry name" value="OXIDOREDUCTASE 21 KDA SUBUNIT, PUTATIVE (AFU_ORTHOLOGUE AFUA_4G05910)-RELATED"/>
    <property type="match status" value="1"/>
</dbReference>
<dbReference type="OrthoDB" id="10261524at2759"/>
<dbReference type="PANTHER" id="PTHR37325:SF1">
    <property type="entry name" value="OXIDOREDUCTASE 21 KDA SUBUNIT, PUTATIVE (AFU_ORTHOLOGUE AFUA_4G05910)-RELATED"/>
    <property type="match status" value="1"/>
</dbReference>
<dbReference type="PIRSF" id="PIRSF022976">
    <property type="entry name" value="NADH_Oxi_21kDa"/>
    <property type="match status" value="1"/>
</dbReference>
<gene>
    <name evidence="2" type="ORF">EHS24_005682</name>
</gene>
<dbReference type="AlphaFoldDB" id="A0A427XZ72"/>
<accession>A0A427XZ72</accession>
<dbReference type="EMBL" id="RSCE01000003">
    <property type="protein sequence ID" value="RSH84176.1"/>
    <property type="molecule type" value="Genomic_DNA"/>
</dbReference>
<dbReference type="CDD" id="cd22849">
    <property type="entry name" value="NuzM"/>
    <property type="match status" value="1"/>
</dbReference>
<comment type="caution">
    <text evidence="2">The sequence shown here is derived from an EMBL/GenBank/DDBJ whole genome shotgun (WGS) entry which is preliminary data.</text>
</comment>
<feature type="region of interest" description="Disordered" evidence="1">
    <location>
        <begin position="54"/>
        <end position="76"/>
    </location>
</feature>
<proteinExistence type="predicted"/>
<evidence type="ECO:0000313" key="2">
    <source>
        <dbReference type="EMBL" id="RSH84176.1"/>
    </source>
</evidence>
<name>A0A427XZ72_9TREE</name>
<reference evidence="2 3" key="1">
    <citation type="submission" date="2018-11" db="EMBL/GenBank/DDBJ databases">
        <title>Genome sequence of Apiotrichum porosum DSM 27194.</title>
        <authorList>
            <person name="Aliyu H."/>
            <person name="Gorte O."/>
            <person name="Ochsenreither K."/>
        </authorList>
    </citation>
    <scope>NUCLEOTIDE SEQUENCE [LARGE SCALE GENOMIC DNA]</scope>
    <source>
        <strain evidence="2 3">DSM 27194</strain>
    </source>
</reference>
<dbReference type="GeneID" id="39590225"/>